<dbReference type="EMBL" id="OCNH01000007">
    <property type="protein sequence ID" value="SOD97831.1"/>
    <property type="molecule type" value="Genomic_DNA"/>
</dbReference>
<organism evidence="3 4">
    <name type="scientific">Spirosoma fluviale</name>
    <dbReference type="NCBI Taxonomy" id="1597977"/>
    <lineage>
        <taxon>Bacteria</taxon>
        <taxon>Pseudomonadati</taxon>
        <taxon>Bacteroidota</taxon>
        <taxon>Cytophagia</taxon>
        <taxon>Cytophagales</taxon>
        <taxon>Cytophagaceae</taxon>
        <taxon>Spirosoma</taxon>
    </lineage>
</organism>
<protein>
    <recommendedName>
        <fullName evidence="5">PKD domain-containing protein</fullName>
    </recommendedName>
</protein>
<gene>
    <name evidence="3" type="ORF">SAMN06269250_5936</name>
</gene>
<name>A0A286GQJ4_9BACT</name>
<reference evidence="4" key="1">
    <citation type="submission" date="2017-09" db="EMBL/GenBank/DDBJ databases">
        <authorList>
            <person name="Varghese N."/>
            <person name="Submissions S."/>
        </authorList>
    </citation>
    <scope>NUCLEOTIDE SEQUENCE [LARGE SCALE GENOMIC DNA]</scope>
    <source>
        <strain evidence="4">DSM 29961</strain>
    </source>
</reference>
<sequence length="452" mass="51463">MITENGQPGKVEAFAFLEVCCRKVSEAYGKPDRDRWTNSDYVSLSHILYRQTHVRISPNTLKRIFGKIKTDVRYYPQKATRDALSVYIGYPDWDHFVNIQEWEARQTLRPPTEFIRQENLPEPPVYNRPASSTPQKSTDRHWLRPILASGGILLLITGLLFVWQHRNGQESARLICRNPLGENPHSAVFQLKRPVSNADQSGNYTILFGDGKRENLNANDSLYTHYYERPGRYFAILQQNGVNVDTATIYLRTTAWTVTANMMHDSSRVYPIEIKDLFTGGQRSVNTQEAARAGIDTNRTFFMEFINSHPTPINGDNFELTTHVTSSPDRAGVRCSQVGIMVWGESSQHAFEVMKSGCAHWMQLQNSEIQKNGQRDDLTFLAADLRAGGMLTLKVIDRHAAIFINNRRVYETTYTKPLKTIYGVKIRFSGIGTVHSFTLKDLKTGALFDGNF</sequence>
<keyword evidence="4" id="KW-1185">Reference proteome</keyword>
<dbReference type="Proteomes" id="UP000219452">
    <property type="component" value="Unassembled WGS sequence"/>
</dbReference>
<keyword evidence="2" id="KW-1133">Transmembrane helix</keyword>
<evidence type="ECO:0000256" key="1">
    <source>
        <dbReference type="SAM" id="MobiDB-lite"/>
    </source>
</evidence>
<evidence type="ECO:0000313" key="4">
    <source>
        <dbReference type="Proteomes" id="UP000219452"/>
    </source>
</evidence>
<evidence type="ECO:0000313" key="3">
    <source>
        <dbReference type="EMBL" id="SOD97831.1"/>
    </source>
</evidence>
<feature type="transmembrane region" description="Helical" evidence="2">
    <location>
        <begin position="142"/>
        <end position="163"/>
    </location>
</feature>
<dbReference type="OrthoDB" id="639802at2"/>
<dbReference type="RefSeq" id="WP_097130987.1">
    <property type="nucleotide sequence ID" value="NZ_OCNH01000007.1"/>
</dbReference>
<proteinExistence type="predicted"/>
<keyword evidence="2" id="KW-0812">Transmembrane</keyword>
<dbReference type="AlphaFoldDB" id="A0A286GQJ4"/>
<keyword evidence="2" id="KW-0472">Membrane</keyword>
<evidence type="ECO:0008006" key="5">
    <source>
        <dbReference type="Google" id="ProtNLM"/>
    </source>
</evidence>
<feature type="region of interest" description="Disordered" evidence="1">
    <location>
        <begin position="117"/>
        <end position="137"/>
    </location>
</feature>
<accession>A0A286GQJ4</accession>
<evidence type="ECO:0000256" key="2">
    <source>
        <dbReference type="SAM" id="Phobius"/>
    </source>
</evidence>